<feature type="domain" description="Recombinase" evidence="8">
    <location>
        <begin position="156"/>
        <end position="262"/>
    </location>
</feature>
<protein>
    <submittedName>
        <fullName evidence="9">Site-specific DNA recombinase</fullName>
    </submittedName>
</protein>
<feature type="active site" description="O-(5'-phospho-DNA)-serine intermediate" evidence="4 5">
    <location>
        <position position="10"/>
    </location>
</feature>
<sequence length="501" mass="56655">MRAAIYVRVSTEDQALRGYSLPEQREACRKKAEELGAVEIIEFADEGVSGATLDRPGLNALLDAAREGRVDVVVCRDLDRLSRRLVHQLLLMDELEKAGVRMVFLDFAWQDTPEGRLFLNIRASIAEYERETIKRRTTRGKLRKAREGGIPISFNVYGYRYDPETGKVSVVEEEAEFVRKMFEWFTTEDIGIVGVAKRLNRMGVPTRKNAPLWKRQVVWQILRNPVFKGEWRYRGVTVPVPAIVDAATWERAQEKLREARRLWANRGRHDYLLSGIITCGHCGKPMHGVYIAWWGKKDRRYSCSKTKECAGYTGCRPPRYVLADRLEQAVWEKVKEVLSDPDALAREAAAMAPQAEGLRRELENVEELLARTEKGREAVLSALASGLCDLDAIAKSKLAELKRRKERLEARKKEIEAALRAAERAAVEAEELRALAKQVLSEMDSFSFEEKRALVRALVAQVIVTGRPKPGNPDKSMEGVNVTVVLRLGETGIAGVISRKE</sequence>
<dbReference type="CDD" id="cd00338">
    <property type="entry name" value="Ser_Recombinase"/>
    <property type="match status" value="1"/>
</dbReference>
<keyword evidence="6" id="KW-0175">Coiled coil</keyword>
<evidence type="ECO:0000256" key="5">
    <source>
        <dbReference type="PROSITE-ProRule" id="PRU10137"/>
    </source>
</evidence>
<dbReference type="InterPro" id="IPR025827">
    <property type="entry name" value="Zn_ribbon_recom_dom"/>
</dbReference>
<dbReference type="PANTHER" id="PTHR30461">
    <property type="entry name" value="DNA-INVERTASE FROM LAMBDOID PROPHAGE"/>
    <property type="match status" value="1"/>
</dbReference>
<evidence type="ECO:0000256" key="3">
    <source>
        <dbReference type="ARBA" id="ARBA00023172"/>
    </source>
</evidence>
<dbReference type="InterPro" id="IPR011109">
    <property type="entry name" value="DNA_bind_recombinase_dom"/>
</dbReference>
<evidence type="ECO:0000313" key="10">
    <source>
        <dbReference type="Proteomes" id="UP000282654"/>
    </source>
</evidence>
<dbReference type="PROSITE" id="PS51736">
    <property type="entry name" value="RECOMBINASES_3"/>
    <property type="match status" value="1"/>
</dbReference>
<keyword evidence="10" id="KW-1185">Reference proteome</keyword>
<dbReference type="Proteomes" id="UP000282654">
    <property type="component" value="Unassembled WGS sequence"/>
</dbReference>
<dbReference type="InterPro" id="IPR006118">
    <property type="entry name" value="Recombinase_CS"/>
</dbReference>
<dbReference type="Gene3D" id="3.90.1750.20">
    <property type="entry name" value="Putative Large Serine Recombinase, Chain B, Domain 2"/>
    <property type="match status" value="1"/>
</dbReference>
<name>A0A3N5AW67_9THEO</name>
<evidence type="ECO:0000256" key="4">
    <source>
        <dbReference type="PIRSR" id="PIRSR606118-50"/>
    </source>
</evidence>
<dbReference type="Pfam" id="PF00239">
    <property type="entry name" value="Resolvase"/>
    <property type="match status" value="1"/>
</dbReference>
<evidence type="ECO:0000259" key="8">
    <source>
        <dbReference type="PROSITE" id="PS51737"/>
    </source>
</evidence>
<dbReference type="RefSeq" id="WP_123926223.1">
    <property type="nucleotide sequence ID" value="NZ_RKRE01000001.1"/>
</dbReference>
<reference evidence="9 10" key="1">
    <citation type="submission" date="2018-11" db="EMBL/GenBank/DDBJ databases">
        <title>Genomic Encyclopedia of Type Strains, Phase IV (KMG-IV): sequencing the most valuable type-strain genomes for metagenomic binning, comparative biology and taxonomic classification.</title>
        <authorList>
            <person name="Goeker M."/>
        </authorList>
    </citation>
    <scope>NUCLEOTIDE SEQUENCE [LARGE SCALE GENOMIC DNA]</scope>
    <source>
        <strain evidence="9 10">DSM 102936</strain>
    </source>
</reference>
<evidence type="ECO:0000256" key="6">
    <source>
        <dbReference type="SAM" id="Coils"/>
    </source>
</evidence>
<feature type="coiled-coil region" evidence="6">
    <location>
        <begin position="355"/>
        <end position="442"/>
    </location>
</feature>
<dbReference type="GO" id="GO:0003677">
    <property type="term" value="F:DNA binding"/>
    <property type="evidence" value="ECO:0007669"/>
    <property type="project" value="UniProtKB-KW"/>
</dbReference>
<dbReference type="Pfam" id="PF07508">
    <property type="entry name" value="Recombinase"/>
    <property type="match status" value="1"/>
</dbReference>
<dbReference type="Gene3D" id="3.40.50.1390">
    <property type="entry name" value="Resolvase, N-terminal catalytic domain"/>
    <property type="match status" value="1"/>
</dbReference>
<evidence type="ECO:0000313" key="9">
    <source>
        <dbReference type="EMBL" id="RPF49204.1"/>
    </source>
</evidence>
<dbReference type="PROSITE" id="PS51737">
    <property type="entry name" value="RECOMBINASE_DNA_BIND"/>
    <property type="match status" value="1"/>
</dbReference>
<dbReference type="EMBL" id="RKRE01000001">
    <property type="protein sequence ID" value="RPF49204.1"/>
    <property type="molecule type" value="Genomic_DNA"/>
</dbReference>
<keyword evidence="3" id="KW-0233">DNA recombination</keyword>
<dbReference type="SUPFAM" id="SSF53041">
    <property type="entry name" value="Resolvase-like"/>
    <property type="match status" value="1"/>
</dbReference>
<dbReference type="PANTHER" id="PTHR30461:SF23">
    <property type="entry name" value="DNA RECOMBINASE-RELATED"/>
    <property type="match status" value="1"/>
</dbReference>
<dbReference type="AlphaFoldDB" id="A0A3N5AW67"/>
<comment type="caution">
    <text evidence="9">The sequence shown here is derived from an EMBL/GenBank/DDBJ whole genome shotgun (WGS) entry which is preliminary data.</text>
</comment>
<proteinExistence type="predicted"/>
<evidence type="ECO:0000256" key="2">
    <source>
        <dbReference type="ARBA" id="ARBA00023125"/>
    </source>
</evidence>
<dbReference type="OrthoDB" id="1094757at2"/>
<organism evidence="9 10">
    <name type="scientific">Thermodesulfitimonas autotrophica</name>
    <dbReference type="NCBI Taxonomy" id="1894989"/>
    <lineage>
        <taxon>Bacteria</taxon>
        <taxon>Bacillati</taxon>
        <taxon>Bacillota</taxon>
        <taxon>Clostridia</taxon>
        <taxon>Thermoanaerobacterales</taxon>
        <taxon>Thermoanaerobacteraceae</taxon>
        <taxon>Thermodesulfitimonas</taxon>
    </lineage>
</organism>
<keyword evidence="2" id="KW-0238">DNA-binding</keyword>
<keyword evidence="1" id="KW-0229">DNA integration</keyword>
<dbReference type="SMART" id="SM00857">
    <property type="entry name" value="Resolvase"/>
    <property type="match status" value="1"/>
</dbReference>
<dbReference type="Pfam" id="PF13408">
    <property type="entry name" value="Zn_ribbon_recom"/>
    <property type="match status" value="1"/>
</dbReference>
<dbReference type="InterPro" id="IPR050639">
    <property type="entry name" value="SSR_resolvase"/>
</dbReference>
<gene>
    <name evidence="9" type="ORF">EDD75_0008</name>
</gene>
<evidence type="ECO:0000259" key="7">
    <source>
        <dbReference type="PROSITE" id="PS51736"/>
    </source>
</evidence>
<dbReference type="PROSITE" id="PS00397">
    <property type="entry name" value="RECOMBINASES_1"/>
    <property type="match status" value="1"/>
</dbReference>
<dbReference type="InterPro" id="IPR038109">
    <property type="entry name" value="DNA_bind_recomb_sf"/>
</dbReference>
<feature type="domain" description="Resolvase/invertase-type recombinase catalytic" evidence="7">
    <location>
        <begin position="2"/>
        <end position="148"/>
    </location>
</feature>
<dbReference type="InterPro" id="IPR006119">
    <property type="entry name" value="Resolv_N"/>
</dbReference>
<dbReference type="GO" id="GO:0015074">
    <property type="term" value="P:DNA integration"/>
    <property type="evidence" value="ECO:0007669"/>
    <property type="project" value="UniProtKB-KW"/>
</dbReference>
<evidence type="ECO:0000256" key="1">
    <source>
        <dbReference type="ARBA" id="ARBA00022908"/>
    </source>
</evidence>
<dbReference type="GO" id="GO:0000150">
    <property type="term" value="F:DNA strand exchange activity"/>
    <property type="evidence" value="ECO:0007669"/>
    <property type="project" value="InterPro"/>
</dbReference>
<accession>A0A3N5AW67</accession>
<dbReference type="InterPro" id="IPR036162">
    <property type="entry name" value="Resolvase-like_N_sf"/>
</dbReference>